<accession>A0A9N9SN98</accession>
<gene>
    <name evidence="2" type="ORF">PHAECO_LOCUS11788</name>
</gene>
<feature type="region of interest" description="Disordered" evidence="1">
    <location>
        <begin position="145"/>
        <end position="165"/>
    </location>
</feature>
<dbReference type="PANTHER" id="PTHR10773:SF19">
    <property type="match status" value="1"/>
</dbReference>
<dbReference type="Proteomes" id="UP001153737">
    <property type="component" value="Chromosome 8"/>
</dbReference>
<feature type="compositionally biased region" description="Acidic residues" evidence="1">
    <location>
        <begin position="145"/>
        <end position="154"/>
    </location>
</feature>
<evidence type="ECO:0000313" key="3">
    <source>
        <dbReference type="Proteomes" id="UP001153737"/>
    </source>
</evidence>
<evidence type="ECO:0000256" key="1">
    <source>
        <dbReference type="SAM" id="MobiDB-lite"/>
    </source>
</evidence>
<proteinExistence type="predicted"/>
<reference evidence="2" key="2">
    <citation type="submission" date="2022-10" db="EMBL/GenBank/DDBJ databases">
        <authorList>
            <consortium name="ENA_rothamsted_submissions"/>
            <consortium name="culmorum"/>
            <person name="King R."/>
        </authorList>
    </citation>
    <scope>NUCLEOTIDE SEQUENCE</scope>
</reference>
<dbReference type="EMBL" id="OU896714">
    <property type="protein sequence ID" value="CAG9824362.1"/>
    <property type="molecule type" value="Genomic_DNA"/>
</dbReference>
<evidence type="ECO:0000313" key="2">
    <source>
        <dbReference type="EMBL" id="CAG9824362.1"/>
    </source>
</evidence>
<organism evidence="2 3">
    <name type="scientific">Phaedon cochleariae</name>
    <name type="common">Mustard beetle</name>
    <dbReference type="NCBI Taxonomy" id="80249"/>
    <lineage>
        <taxon>Eukaryota</taxon>
        <taxon>Metazoa</taxon>
        <taxon>Ecdysozoa</taxon>
        <taxon>Arthropoda</taxon>
        <taxon>Hexapoda</taxon>
        <taxon>Insecta</taxon>
        <taxon>Pterygota</taxon>
        <taxon>Neoptera</taxon>
        <taxon>Endopterygota</taxon>
        <taxon>Coleoptera</taxon>
        <taxon>Polyphaga</taxon>
        <taxon>Cucujiformia</taxon>
        <taxon>Chrysomeloidea</taxon>
        <taxon>Chrysomelidae</taxon>
        <taxon>Chrysomelinae</taxon>
        <taxon>Chrysomelini</taxon>
        <taxon>Phaedon</taxon>
    </lineage>
</organism>
<sequence length="641" mass="73633">MICNKYGKDFLSRGLLVAHCCTSLLPELNVYNRDNPSDEKTDYTGHVPLISHESFNVIDEVNDANSTLNHEKTDDIPQVVGTTLTELTGIDIDCCSNLGHNDGSHPEPHSEKPVFNVDGNGCFQINEIDLPTCSKNTEFDADNFSDLDQDDSDVDPNWCPEDDGSNKMTRIIKQFRPATPMTPNNIVSQEDTEHIIHETATEDSESSESEGTVTDMVKKKRKIGLRQREEEQKRKHLGLTYENRKGISHPAKEFNIIVQCCKKKCFENCSPEQQKMIWSNYNNKPPDLRKQVSCERMTISKCKFHSIGSQKVVVCKNLFTKLHGITSNQLNLLVKKLNASEDGFIEVDSRGKHIPPNKLIDERIAIRVFIDQYPRHESHYSRRDNSNKIFLPSHLTIRRMHIEYKEERMKMGLLKSASYDVFRNVFNQTGYKFKQPYIDTCRKCDEFKALKKSATTEAGKENLNQLHNEHIMEANEANGKIKNQLKKIIVERAKSKFSVIDMTQDDFLAFSKLLGDILVKRTCDTDGDKVSWLKIKWLRYTKEFGIIKFKYTLDETVPFKTLDLKRGRMRCRTSIDHSSIGAVPRSYSGPLDINPLKKKDLLSMLDLIDKDCHHFYKNLPRTGKAKEYDELNDNSDSESED</sequence>
<reference evidence="2" key="1">
    <citation type="submission" date="2022-01" db="EMBL/GenBank/DDBJ databases">
        <authorList>
            <person name="King R."/>
        </authorList>
    </citation>
    <scope>NUCLEOTIDE SEQUENCE</scope>
</reference>
<dbReference type="OrthoDB" id="6777490at2759"/>
<feature type="region of interest" description="Disordered" evidence="1">
    <location>
        <begin position="199"/>
        <end position="222"/>
    </location>
</feature>
<protein>
    <submittedName>
        <fullName evidence="2">Uncharacterized protein</fullName>
    </submittedName>
</protein>
<dbReference type="AlphaFoldDB" id="A0A9N9SN98"/>
<keyword evidence="3" id="KW-1185">Reference proteome</keyword>
<name>A0A9N9SN98_PHACE</name>
<dbReference type="PANTHER" id="PTHR10773">
    <property type="entry name" value="DNA-DIRECTED RNA POLYMERASES I, II, AND III SUBUNIT RPABC2"/>
    <property type="match status" value="1"/>
</dbReference>